<protein>
    <recommendedName>
        <fullName evidence="1">Protein kinase domain-containing protein</fullName>
    </recommendedName>
</protein>
<dbReference type="SUPFAM" id="SSF56112">
    <property type="entry name" value="Protein kinase-like (PK-like)"/>
    <property type="match status" value="1"/>
</dbReference>
<evidence type="ECO:0000313" key="2">
    <source>
        <dbReference type="EMBL" id="KAJ5328935.1"/>
    </source>
</evidence>
<organism evidence="2 3">
    <name type="scientific">Penicillium brevicompactum</name>
    <dbReference type="NCBI Taxonomy" id="5074"/>
    <lineage>
        <taxon>Eukaryota</taxon>
        <taxon>Fungi</taxon>
        <taxon>Dikarya</taxon>
        <taxon>Ascomycota</taxon>
        <taxon>Pezizomycotina</taxon>
        <taxon>Eurotiomycetes</taxon>
        <taxon>Eurotiomycetidae</taxon>
        <taxon>Eurotiales</taxon>
        <taxon>Aspergillaceae</taxon>
        <taxon>Penicillium</taxon>
    </lineage>
</organism>
<feature type="domain" description="Protein kinase" evidence="1">
    <location>
        <begin position="7"/>
        <end position="309"/>
    </location>
</feature>
<sequence length="345" mass="39710">MDIQHQFPGVHWIWRGGISFVYEVHPSIVVKVPKSGEDEREQFRKEVEIYKIFSQHPPCAFVVQCFFNSSNGIFLEYMRDNTLSFRIQLNQIRDQEKIVTEVKQLEPLPLRTQWMNDLAQAVAFLESLSLAHGDLRPENILIDRNRLKLSDFDCTGKFGTDFEACVPPYGRILNGHEADQGERGTAGFLCPRTELFALGSLYYLINYGFEVYDDRYLTEEWKEQGRKIVHLLQSMIFPNLDGDPLIDAIIDKCWHNKYATVAELAAYTKGLLTKATSELIMAELANDPDTNGDSYGDVDQNQPVEDSLFKKRLCQDLEQRGLLHLLSSDEPQKLGFTCEWYRHAS</sequence>
<evidence type="ECO:0000259" key="1">
    <source>
        <dbReference type="PROSITE" id="PS50011"/>
    </source>
</evidence>
<accession>A0A9W9Q8G5</accession>
<dbReference type="Pfam" id="PF00069">
    <property type="entry name" value="Pkinase"/>
    <property type="match status" value="1"/>
</dbReference>
<dbReference type="Gene3D" id="1.10.510.10">
    <property type="entry name" value="Transferase(Phosphotransferase) domain 1"/>
    <property type="match status" value="1"/>
</dbReference>
<reference evidence="2" key="2">
    <citation type="journal article" date="2023" name="IMA Fungus">
        <title>Comparative genomic study of the Penicillium genus elucidates a diverse pangenome and 15 lateral gene transfer events.</title>
        <authorList>
            <person name="Petersen C."/>
            <person name="Sorensen T."/>
            <person name="Nielsen M.R."/>
            <person name="Sondergaard T.E."/>
            <person name="Sorensen J.L."/>
            <person name="Fitzpatrick D.A."/>
            <person name="Frisvad J.C."/>
            <person name="Nielsen K.L."/>
        </authorList>
    </citation>
    <scope>NUCLEOTIDE SEQUENCE</scope>
    <source>
        <strain evidence="2">IBT 35673</strain>
    </source>
</reference>
<dbReference type="PANTHER" id="PTHR23257">
    <property type="entry name" value="SERINE-THREONINE PROTEIN KINASE"/>
    <property type="match status" value="1"/>
</dbReference>
<proteinExistence type="predicted"/>
<name>A0A9W9Q8G5_PENBR</name>
<dbReference type="Proteomes" id="UP001147695">
    <property type="component" value="Unassembled WGS sequence"/>
</dbReference>
<reference evidence="2" key="1">
    <citation type="submission" date="2022-12" db="EMBL/GenBank/DDBJ databases">
        <authorList>
            <person name="Petersen C."/>
        </authorList>
    </citation>
    <scope>NUCLEOTIDE SEQUENCE</scope>
    <source>
        <strain evidence="2">IBT 35673</strain>
    </source>
</reference>
<dbReference type="GO" id="GO:0007165">
    <property type="term" value="P:signal transduction"/>
    <property type="evidence" value="ECO:0007669"/>
    <property type="project" value="TreeGrafter"/>
</dbReference>
<dbReference type="AlphaFoldDB" id="A0A9W9Q8G5"/>
<dbReference type="GO" id="GO:0004672">
    <property type="term" value="F:protein kinase activity"/>
    <property type="evidence" value="ECO:0007669"/>
    <property type="project" value="InterPro"/>
</dbReference>
<dbReference type="GO" id="GO:0005737">
    <property type="term" value="C:cytoplasm"/>
    <property type="evidence" value="ECO:0007669"/>
    <property type="project" value="TreeGrafter"/>
</dbReference>
<dbReference type="SMART" id="SM00220">
    <property type="entry name" value="S_TKc"/>
    <property type="match status" value="1"/>
</dbReference>
<comment type="caution">
    <text evidence="2">The sequence shown here is derived from an EMBL/GenBank/DDBJ whole genome shotgun (WGS) entry which is preliminary data.</text>
</comment>
<gene>
    <name evidence="2" type="ORF">N7452_009325</name>
</gene>
<dbReference type="InterPro" id="IPR011009">
    <property type="entry name" value="Kinase-like_dom_sf"/>
</dbReference>
<dbReference type="EMBL" id="JAPZBQ010000005">
    <property type="protein sequence ID" value="KAJ5328935.1"/>
    <property type="molecule type" value="Genomic_DNA"/>
</dbReference>
<dbReference type="PROSITE" id="PS50011">
    <property type="entry name" value="PROTEIN_KINASE_DOM"/>
    <property type="match status" value="1"/>
</dbReference>
<dbReference type="GO" id="GO:0005524">
    <property type="term" value="F:ATP binding"/>
    <property type="evidence" value="ECO:0007669"/>
    <property type="project" value="InterPro"/>
</dbReference>
<evidence type="ECO:0000313" key="3">
    <source>
        <dbReference type="Proteomes" id="UP001147695"/>
    </source>
</evidence>
<dbReference type="InterPro" id="IPR050167">
    <property type="entry name" value="Ser_Thr_protein_kinase"/>
</dbReference>
<dbReference type="InterPro" id="IPR000719">
    <property type="entry name" value="Prot_kinase_dom"/>
</dbReference>